<evidence type="ECO:0000256" key="4">
    <source>
        <dbReference type="ARBA" id="ARBA00022485"/>
    </source>
</evidence>
<keyword evidence="9 20" id="KW-0479">Metal-binding</keyword>
<dbReference type="Gene3D" id="1.10.287.690">
    <property type="entry name" value="Helix hairpin bin"/>
    <property type="match status" value="1"/>
</dbReference>
<evidence type="ECO:0000256" key="5">
    <source>
        <dbReference type="ARBA" id="ARBA00022679"/>
    </source>
</evidence>
<evidence type="ECO:0000259" key="23">
    <source>
        <dbReference type="Pfam" id="PF00136"/>
    </source>
</evidence>
<dbReference type="InterPro" id="IPR006133">
    <property type="entry name" value="DNA-dir_DNA_pol_B_exonuc"/>
</dbReference>
<evidence type="ECO:0000256" key="2">
    <source>
        <dbReference type="ARBA" id="ARBA00004123"/>
    </source>
</evidence>
<dbReference type="Pfam" id="PF00136">
    <property type="entry name" value="DNA_pol_B"/>
    <property type="match status" value="1"/>
</dbReference>
<dbReference type="InterPro" id="IPR050240">
    <property type="entry name" value="DNA_pol_type-B"/>
</dbReference>
<dbReference type="EC" id="2.7.7.7" evidence="20"/>
<evidence type="ECO:0000256" key="7">
    <source>
        <dbReference type="ARBA" id="ARBA00022705"/>
    </source>
</evidence>
<evidence type="ECO:0000256" key="6">
    <source>
        <dbReference type="ARBA" id="ARBA00022695"/>
    </source>
</evidence>
<dbReference type="Pfam" id="PF14260">
    <property type="entry name" value="zf-C4pol"/>
    <property type="match status" value="1"/>
</dbReference>
<dbReference type="FunFam" id="3.30.420.10:FF:000004">
    <property type="entry name" value="DNA polymerase"/>
    <property type="match status" value="1"/>
</dbReference>
<dbReference type="SUPFAM" id="SSF53098">
    <property type="entry name" value="Ribonuclease H-like"/>
    <property type="match status" value="1"/>
</dbReference>
<evidence type="ECO:0000256" key="15">
    <source>
        <dbReference type="ARBA" id="ARBA00023004"/>
    </source>
</evidence>
<keyword evidence="7 20" id="KW-0235">DNA replication</keyword>
<dbReference type="InterPro" id="IPR006134">
    <property type="entry name" value="DNA-dir_DNA_pol_B_multi_dom"/>
</dbReference>
<keyword evidence="12 20" id="KW-0862">Zinc</keyword>
<accession>A0AAD5MAV6</accession>
<dbReference type="Gene3D" id="2.40.50.730">
    <property type="match status" value="2"/>
</dbReference>
<evidence type="ECO:0000313" key="27">
    <source>
        <dbReference type="EMBL" id="KAJ1352803.1"/>
    </source>
</evidence>
<reference evidence="27" key="1">
    <citation type="submission" date="2021-06" db="EMBL/GenBank/DDBJ databases">
        <title>Parelaphostrongylus tenuis whole genome reference sequence.</title>
        <authorList>
            <person name="Garwood T.J."/>
            <person name="Larsen P.A."/>
            <person name="Fountain-Jones N.M."/>
            <person name="Garbe J.R."/>
            <person name="Macchietto M.G."/>
            <person name="Kania S.A."/>
            <person name="Gerhold R.W."/>
            <person name="Richards J.E."/>
            <person name="Wolf T.M."/>
        </authorList>
    </citation>
    <scope>NUCLEOTIDE SEQUENCE</scope>
    <source>
        <strain evidence="27">MNPRO001-30</strain>
        <tissue evidence="27">Meninges</tissue>
    </source>
</reference>
<organism evidence="27 28">
    <name type="scientific">Parelaphostrongylus tenuis</name>
    <name type="common">Meningeal worm</name>
    <dbReference type="NCBI Taxonomy" id="148309"/>
    <lineage>
        <taxon>Eukaryota</taxon>
        <taxon>Metazoa</taxon>
        <taxon>Ecdysozoa</taxon>
        <taxon>Nematoda</taxon>
        <taxon>Chromadorea</taxon>
        <taxon>Rhabditida</taxon>
        <taxon>Rhabditina</taxon>
        <taxon>Rhabditomorpha</taxon>
        <taxon>Strongyloidea</taxon>
        <taxon>Metastrongylidae</taxon>
        <taxon>Parelaphostrongylus</taxon>
    </lineage>
</organism>
<keyword evidence="5 20" id="KW-0808">Transferase</keyword>
<dbReference type="GO" id="GO:0003887">
    <property type="term" value="F:DNA-directed DNA polymerase activity"/>
    <property type="evidence" value="ECO:0007669"/>
    <property type="project" value="UniProtKB-KW"/>
</dbReference>
<dbReference type="CDD" id="cd05777">
    <property type="entry name" value="DNA_polB_delta_exo"/>
    <property type="match status" value="1"/>
</dbReference>
<evidence type="ECO:0000259" key="26">
    <source>
        <dbReference type="Pfam" id="PF24055"/>
    </source>
</evidence>
<dbReference type="SUPFAM" id="SSF56672">
    <property type="entry name" value="DNA/RNA polymerases"/>
    <property type="match status" value="1"/>
</dbReference>
<dbReference type="PANTHER" id="PTHR10322:SF23">
    <property type="entry name" value="DNA POLYMERASE DELTA CATALYTIC SUBUNIT"/>
    <property type="match status" value="1"/>
</dbReference>
<comment type="cofactor">
    <cofactor evidence="1 20">
        <name>[4Fe-4S] cluster</name>
        <dbReference type="ChEBI" id="CHEBI:49883"/>
    </cofactor>
</comment>
<dbReference type="Pfam" id="PF03104">
    <property type="entry name" value="DNA_pol_B_exo1"/>
    <property type="match status" value="1"/>
</dbReference>
<dbReference type="GO" id="GO:0008270">
    <property type="term" value="F:zinc ion binding"/>
    <property type="evidence" value="ECO:0007669"/>
    <property type="project" value="UniProtKB-KW"/>
</dbReference>
<evidence type="ECO:0000256" key="18">
    <source>
        <dbReference type="ARBA" id="ARBA00023242"/>
    </source>
</evidence>
<dbReference type="InterPro" id="IPR017964">
    <property type="entry name" value="DNA-dir_DNA_pol_B_CS"/>
</dbReference>
<dbReference type="Gene3D" id="3.90.1600.10">
    <property type="entry name" value="Palm domain of DNA polymerase"/>
    <property type="match status" value="1"/>
</dbReference>
<dbReference type="PRINTS" id="PR00106">
    <property type="entry name" value="DNAPOLB"/>
</dbReference>
<keyword evidence="10 20" id="KW-0863">Zinc-finger</keyword>
<dbReference type="SMART" id="SM00486">
    <property type="entry name" value="POLBc"/>
    <property type="match status" value="1"/>
</dbReference>
<evidence type="ECO:0000256" key="20">
    <source>
        <dbReference type="RuleBase" id="RU000442"/>
    </source>
</evidence>
<evidence type="ECO:0000256" key="3">
    <source>
        <dbReference type="ARBA" id="ARBA00005755"/>
    </source>
</evidence>
<evidence type="ECO:0000256" key="17">
    <source>
        <dbReference type="ARBA" id="ARBA00023125"/>
    </source>
</evidence>
<evidence type="ECO:0000256" key="1">
    <source>
        <dbReference type="ARBA" id="ARBA00001966"/>
    </source>
</evidence>
<feature type="compositionally biased region" description="Basic and acidic residues" evidence="22">
    <location>
        <begin position="23"/>
        <end position="40"/>
    </location>
</feature>
<dbReference type="Proteomes" id="UP001196413">
    <property type="component" value="Unassembled WGS sequence"/>
</dbReference>
<evidence type="ECO:0000256" key="8">
    <source>
        <dbReference type="ARBA" id="ARBA00022722"/>
    </source>
</evidence>
<sequence length="1017" mass="114142">MLKGPKKRVGAATTPAVAVKKRKGDEPHKPKGSFESHLEHLSQSSDGVVSTSLWDREALEEDLGTRKSIAFQVFDIETYHEPGSATTFDRTNVKLYGVTRRGNSVCAIVTDYFPYFYFQAPENFSPEHLDGAQRSLNTSIATSLRKANSSHPLSSTVVDNLVHLSIVYGENLYYYRGSEKKFPFIKVSGTTNALNKAKQELKINGILSGSAAAQVGTLYEANIDPEVKFMAKSGVVGCGWVEIPPRKGTVISKSAQSSRCQIEVEIKLPDLLVHEPEGEWADVAPIRTLSFDIECMGRRGVFPDASEDPVIQIANMVKVEGESEPFIRNCFVLGTCAPVIGSEIIQCESEKELLEKWAEFVRTVDPDILTGYNILNFDLPYILDRAKVLKLPSVAMLGRQLDRASGVRDAPISSKQMGSRVNKSIDIHGRVIFDVLQVVLRDYKLRSYTLNSVSYHFLLEQKEDVEHSIISDLQRGDEHNRRRLAVYCMKDAALPLRLLEKLLSVINYMEMARVTGVPLNYLLTRGQQIKILSMMLRKAKTDNFFLPVIEVQGGESEGYEGATVIEPMRGFYNEPIATLDFASLYPSIMIAHNLCYTTLLKKPEGEEGKDYIRTPSGNYFATKERRRGLLPVILEDLLAARKRAKNEMKQEKDEFRRMVLNGRQLALKISANSVYGFTGATVGKLPCLEISQSVTAFGRQMIDLTKSEVEKRYVAGTLDGKCPINAQVIYGDTDSVMVRFGVKTVAEAMEIGLHAATEVSKIFTPPIKLEFEKVYFPYLLINKKRYAGLYFTKPDKHDKMDCKKYQAKQAHVELAARMRKRDPGSAPRLGDRVPYVIIASAKNVPAYEKAEDPTFVLKNNIPIDTKHYLTNQLAKPLARIFEPILGDRAERILIEGEHTRVRTVVQSKVGGLAAFTKKQVTCLGCKAVLKDQSRAVCDFCISQGKLPEIYAHRVANVNLLERHFSRLWTECQNCAKTMHDKVTCSACDCPIYYMREKVRSDLREAHSSLDRFGDPSW</sequence>
<dbReference type="InterPro" id="IPR025687">
    <property type="entry name" value="Znf-C4pol"/>
</dbReference>
<dbReference type="EMBL" id="JAHQIW010001546">
    <property type="protein sequence ID" value="KAJ1352803.1"/>
    <property type="molecule type" value="Genomic_DNA"/>
</dbReference>
<dbReference type="GO" id="GO:0008296">
    <property type="term" value="F:3'-5'-DNA exonuclease activity"/>
    <property type="evidence" value="ECO:0007669"/>
    <property type="project" value="TreeGrafter"/>
</dbReference>
<evidence type="ECO:0000256" key="21">
    <source>
        <dbReference type="SAM" id="Coils"/>
    </source>
</evidence>
<evidence type="ECO:0000256" key="11">
    <source>
        <dbReference type="ARBA" id="ARBA00022801"/>
    </source>
</evidence>
<feature type="coiled-coil region" evidence="21">
    <location>
        <begin position="634"/>
        <end position="661"/>
    </location>
</feature>
<dbReference type="GO" id="GO:0000166">
    <property type="term" value="F:nucleotide binding"/>
    <property type="evidence" value="ECO:0007669"/>
    <property type="project" value="InterPro"/>
</dbReference>
<proteinExistence type="inferred from homology"/>
<keyword evidence="16 20" id="KW-0411">Iron-sulfur</keyword>
<keyword evidence="8" id="KW-0540">Nuclease</keyword>
<dbReference type="GO" id="GO:0043625">
    <property type="term" value="C:delta DNA polymerase complex"/>
    <property type="evidence" value="ECO:0007669"/>
    <property type="project" value="TreeGrafter"/>
</dbReference>
<dbReference type="GO" id="GO:0051539">
    <property type="term" value="F:4 iron, 4 sulfur cluster binding"/>
    <property type="evidence" value="ECO:0007669"/>
    <property type="project" value="UniProtKB-KW"/>
</dbReference>
<dbReference type="InterPro" id="IPR012337">
    <property type="entry name" value="RNaseH-like_sf"/>
</dbReference>
<evidence type="ECO:0000256" key="14">
    <source>
        <dbReference type="ARBA" id="ARBA00022932"/>
    </source>
</evidence>
<gene>
    <name evidence="27" type="ORF">KIN20_009225</name>
</gene>
<dbReference type="InterPro" id="IPR036397">
    <property type="entry name" value="RNaseH_sf"/>
</dbReference>
<keyword evidence="18 20" id="KW-0539">Nucleus</keyword>
<comment type="catalytic activity">
    <reaction evidence="19 20">
        <text>DNA(n) + a 2'-deoxyribonucleoside 5'-triphosphate = DNA(n+1) + diphosphate</text>
        <dbReference type="Rhea" id="RHEA:22508"/>
        <dbReference type="Rhea" id="RHEA-COMP:17339"/>
        <dbReference type="Rhea" id="RHEA-COMP:17340"/>
        <dbReference type="ChEBI" id="CHEBI:33019"/>
        <dbReference type="ChEBI" id="CHEBI:61560"/>
        <dbReference type="ChEBI" id="CHEBI:173112"/>
        <dbReference type="EC" id="2.7.7.7"/>
    </reaction>
</comment>
<evidence type="ECO:0000256" key="22">
    <source>
        <dbReference type="SAM" id="MobiDB-lite"/>
    </source>
</evidence>
<evidence type="ECO:0000256" key="13">
    <source>
        <dbReference type="ARBA" id="ARBA00022839"/>
    </source>
</evidence>
<protein>
    <recommendedName>
        <fullName evidence="20">DNA polymerase</fullName>
        <ecNumber evidence="20">2.7.7.7</ecNumber>
    </recommendedName>
</protein>
<dbReference type="FunFam" id="1.10.287.690:FF:000001">
    <property type="entry name" value="DNA polymerase"/>
    <property type="match status" value="1"/>
</dbReference>
<name>A0AAD5MAV6_PARTN</name>
<dbReference type="InterPro" id="IPR006172">
    <property type="entry name" value="DNA-dir_DNA_pol_B"/>
</dbReference>
<feature type="domain" description="DNA polymerase delta/zeta catalytic subunit N-terminal" evidence="26">
    <location>
        <begin position="112"/>
        <end position="187"/>
    </location>
</feature>
<keyword evidence="11" id="KW-0378">Hydrolase</keyword>
<evidence type="ECO:0000259" key="24">
    <source>
        <dbReference type="Pfam" id="PF03104"/>
    </source>
</evidence>
<evidence type="ECO:0000256" key="16">
    <source>
        <dbReference type="ARBA" id="ARBA00023014"/>
    </source>
</evidence>
<dbReference type="PANTHER" id="PTHR10322">
    <property type="entry name" value="DNA POLYMERASE CATALYTIC SUBUNIT"/>
    <property type="match status" value="1"/>
</dbReference>
<dbReference type="PROSITE" id="PS00116">
    <property type="entry name" value="DNA_POLYMERASE_B"/>
    <property type="match status" value="1"/>
</dbReference>
<keyword evidence="14 20" id="KW-0239">DNA-directed DNA polymerase</keyword>
<keyword evidence="4 20" id="KW-0004">4Fe-4S</keyword>
<dbReference type="Gene3D" id="3.30.420.10">
    <property type="entry name" value="Ribonuclease H-like superfamily/Ribonuclease H"/>
    <property type="match status" value="1"/>
</dbReference>
<keyword evidence="28" id="KW-1185">Reference proteome</keyword>
<feature type="domain" description="DNA-directed DNA polymerase family B multifunctional" evidence="23">
    <location>
        <begin position="517"/>
        <end position="803"/>
    </location>
</feature>
<evidence type="ECO:0000256" key="12">
    <source>
        <dbReference type="ARBA" id="ARBA00022833"/>
    </source>
</evidence>
<dbReference type="Pfam" id="PF24055">
    <property type="entry name" value="POL3_N"/>
    <property type="match status" value="1"/>
</dbReference>
<dbReference type="InterPro" id="IPR056435">
    <property type="entry name" value="DPOD/Z_N"/>
</dbReference>
<dbReference type="GO" id="GO:0006297">
    <property type="term" value="P:nucleotide-excision repair, DNA gap filling"/>
    <property type="evidence" value="ECO:0007669"/>
    <property type="project" value="TreeGrafter"/>
</dbReference>
<keyword evidence="21" id="KW-0175">Coiled coil</keyword>
<comment type="caution">
    <text evidence="27">The sequence shown here is derived from an EMBL/GenBank/DDBJ whole genome shotgun (WGS) entry which is preliminary data.</text>
</comment>
<dbReference type="GO" id="GO:0006287">
    <property type="term" value="P:base-excision repair, gap-filling"/>
    <property type="evidence" value="ECO:0007669"/>
    <property type="project" value="TreeGrafter"/>
</dbReference>
<feature type="domain" description="C4-type zinc-finger of DNA polymerase delta" evidence="25">
    <location>
        <begin position="922"/>
        <end position="995"/>
    </location>
</feature>
<comment type="subcellular location">
    <subcellularLocation>
        <location evidence="2 20">Nucleus</location>
    </subcellularLocation>
</comment>
<comment type="similarity">
    <text evidence="3 20">Belongs to the DNA polymerase type-B family.</text>
</comment>
<keyword evidence="6 20" id="KW-0548">Nucleotidyltransferase</keyword>
<dbReference type="InterPro" id="IPR042087">
    <property type="entry name" value="DNA_pol_B_thumb"/>
</dbReference>
<keyword evidence="13" id="KW-0269">Exonuclease</keyword>
<feature type="domain" description="DNA-directed DNA polymerase family B exonuclease" evidence="24">
    <location>
        <begin position="218"/>
        <end position="453"/>
    </location>
</feature>
<dbReference type="GO" id="GO:0045004">
    <property type="term" value="P:DNA replication proofreading"/>
    <property type="evidence" value="ECO:0007669"/>
    <property type="project" value="TreeGrafter"/>
</dbReference>
<dbReference type="GO" id="GO:0003677">
    <property type="term" value="F:DNA binding"/>
    <property type="evidence" value="ECO:0007669"/>
    <property type="project" value="UniProtKB-KW"/>
</dbReference>
<dbReference type="InterPro" id="IPR043502">
    <property type="entry name" value="DNA/RNA_pol_sf"/>
</dbReference>
<keyword evidence="17 20" id="KW-0238">DNA-binding</keyword>
<dbReference type="Gene3D" id="1.10.132.60">
    <property type="entry name" value="DNA polymerase family B, C-terminal domain"/>
    <property type="match status" value="1"/>
</dbReference>
<keyword evidence="15 20" id="KW-0408">Iron</keyword>
<evidence type="ECO:0000256" key="9">
    <source>
        <dbReference type="ARBA" id="ARBA00022723"/>
    </source>
</evidence>
<feature type="region of interest" description="Disordered" evidence="22">
    <location>
        <begin position="1"/>
        <end position="43"/>
    </location>
</feature>
<evidence type="ECO:0000256" key="19">
    <source>
        <dbReference type="ARBA" id="ARBA00049244"/>
    </source>
</evidence>
<evidence type="ECO:0000259" key="25">
    <source>
        <dbReference type="Pfam" id="PF14260"/>
    </source>
</evidence>
<dbReference type="InterPro" id="IPR023211">
    <property type="entry name" value="DNA_pol_palm_dom_sf"/>
</dbReference>
<evidence type="ECO:0000313" key="28">
    <source>
        <dbReference type="Proteomes" id="UP001196413"/>
    </source>
</evidence>
<evidence type="ECO:0000256" key="10">
    <source>
        <dbReference type="ARBA" id="ARBA00022771"/>
    </source>
</evidence>
<dbReference type="AlphaFoldDB" id="A0AAD5MAV6"/>